<evidence type="ECO:0000313" key="3">
    <source>
        <dbReference type="Proteomes" id="UP000256328"/>
    </source>
</evidence>
<dbReference type="InterPro" id="IPR041698">
    <property type="entry name" value="Methyltransf_25"/>
</dbReference>
<dbReference type="Proteomes" id="UP000256328">
    <property type="component" value="Unassembled WGS sequence"/>
</dbReference>
<name>A0A3D8T8D2_9HELO</name>
<proteinExistence type="predicted"/>
<feature type="domain" description="Methyltransferase" evidence="1">
    <location>
        <begin position="79"/>
        <end position="180"/>
    </location>
</feature>
<dbReference type="EMBL" id="PDLN01000001">
    <property type="protein sequence ID" value="RDW94829.1"/>
    <property type="molecule type" value="Genomic_DNA"/>
</dbReference>
<evidence type="ECO:0000313" key="2">
    <source>
        <dbReference type="EMBL" id="RDW94829.1"/>
    </source>
</evidence>
<gene>
    <name evidence="2" type="ORF">BP5796_00592</name>
</gene>
<accession>A0A3D8T8D2</accession>
<dbReference type="PANTHER" id="PTHR43591:SF110">
    <property type="entry name" value="RHODANESE DOMAIN-CONTAINING PROTEIN"/>
    <property type="match status" value="1"/>
</dbReference>
<comment type="caution">
    <text evidence="2">The sequence shown here is derived from an EMBL/GenBank/DDBJ whole genome shotgun (WGS) entry which is preliminary data.</text>
</comment>
<dbReference type="PANTHER" id="PTHR43591">
    <property type="entry name" value="METHYLTRANSFERASE"/>
    <property type="match status" value="1"/>
</dbReference>
<dbReference type="Gene3D" id="3.40.50.150">
    <property type="entry name" value="Vaccinia Virus protein VP39"/>
    <property type="match status" value="1"/>
</dbReference>
<keyword evidence="3" id="KW-1185">Reference proteome</keyword>
<dbReference type="AlphaFoldDB" id="A0A3D8T8D2"/>
<evidence type="ECO:0000259" key="1">
    <source>
        <dbReference type="Pfam" id="PF13649"/>
    </source>
</evidence>
<organism evidence="2 3">
    <name type="scientific">Coleophoma crateriformis</name>
    <dbReference type="NCBI Taxonomy" id="565419"/>
    <lineage>
        <taxon>Eukaryota</taxon>
        <taxon>Fungi</taxon>
        <taxon>Dikarya</taxon>
        <taxon>Ascomycota</taxon>
        <taxon>Pezizomycotina</taxon>
        <taxon>Leotiomycetes</taxon>
        <taxon>Helotiales</taxon>
        <taxon>Dermateaceae</taxon>
        <taxon>Coleophoma</taxon>
    </lineage>
</organism>
<dbReference type="InterPro" id="IPR029063">
    <property type="entry name" value="SAM-dependent_MTases_sf"/>
</dbReference>
<sequence length="311" mass="34610">MKVTTRLLTLLSQFQQPLFQQQKQASRAIVATAATTMASKSFHDIHSNTHDRMASRCTTNVAVQILSSLTPPITPDSYILDNACGTGIVTTLIKTQFPSAHILAADLAPGVLEVAKAKIQQNGWQEGFETEILDVRDLKTLSDGTFSHVITNFGFAPNVEDPAGPEKAAREMWRVLKPGGVAVVTTWYQRNFDAAFLATAKTIRPDAEPFIWSQHPSWETGWYLVQKLEEAGFGNKVTLKSVMSAAEAPTLDELVDNMLLFKDMFFKGYSEEEQQRLPGVLKEELRKLEAFEETEEKAQVAMLAWVACAWK</sequence>
<dbReference type="CDD" id="cd02440">
    <property type="entry name" value="AdoMet_MTases"/>
    <property type="match status" value="1"/>
</dbReference>
<dbReference type="SUPFAM" id="SSF53335">
    <property type="entry name" value="S-adenosyl-L-methionine-dependent methyltransferases"/>
    <property type="match status" value="1"/>
</dbReference>
<reference evidence="2 3" key="1">
    <citation type="journal article" date="2018" name="IMA Fungus">
        <title>IMA Genome-F 9: Draft genome sequence of Annulohypoxylon stygium, Aspergillus mulundensis, Berkeleyomyces basicola (syn. Thielaviopsis basicola), Ceratocystis smalleyi, two Cercospora beticola strains, Coleophoma cylindrospora, Fusarium fracticaudum, Phialophora cf. hyalina, and Morchella septimelata.</title>
        <authorList>
            <person name="Wingfield B.D."/>
            <person name="Bills G.F."/>
            <person name="Dong Y."/>
            <person name="Huang W."/>
            <person name="Nel W.J."/>
            <person name="Swalarsk-Parry B.S."/>
            <person name="Vaghefi N."/>
            <person name="Wilken P.M."/>
            <person name="An Z."/>
            <person name="de Beer Z.W."/>
            <person name="De Vos L."/>
            <person name="Chen L."/>
            <person name="Duong T.A."/>
            <person name="Gao Y."/>
            <person name="Hammerbacher A."/>
            <person name="Kikkert J.R."/>
            <person name="Li Y."/>
            <person name="Li H."/>
            <person name="Li K."/>
            <person name="Li Q."/>
            <person name="Liu X."/>
            <person name="Ma X."/>
            <person name="Naidoo K."/>
            <person name="Pethybridge S.J."/>
            <person name="Sun J."/>
            <person name="Steenkamp E.T."/>
            <person name="van der Nest M.A."/>
            <person name="van Wyk S."/>
            <person name="Wingfield M.J."/>
            <person name="Xiong C."/>
            <person name="Yue Q."/>
            <person name="Zhang X."/>
        </authorList>
    </citation>
    <scope>NUCLEOTIDE SEQUENCE [LARGE SCALE GENOMIC DNA]</scope>
    <source>
        <strain evidence="2 3">BP5796</strain>
    </source>
</reference>
<dbReference type="OrthoDB" id="2013972at2759"/>
<dbReference type="Pfam" id="PF13649">
    <property type="entry name" value="Methyltransf_25"/>
    <property type="match status" value="1"/>
</dbReference>
<protein>
    <recommendedName>
        <fullName evidence="1">Methyltransferase domain-containing protein</fullName>
    </recommendedName>
</protein>